<dbReference type="Proteomes" id="UP000276133">
    <property type="component" value="Unassembled WGS sequence"/>
</dbReference>
<keyword evidence="1" id="KW-1133">Transmembrane helix</keyword>
<feature type="transmembrane region" description="Helical" evidence="1">
    <location>
        <begin position="92"/>
        <end position="110"/>
    </location>
</feature>
<dbReference type="AlphaFoldDB" id="A0A3M7RM63"/>
<proteinExistence type="predicted"/>
<dbReference type="EMBL" id="REGN01003084">
    <property type="protein sequence ID" value="RNA24652.1"/>
    <property type="molecule type" value="Genomic_DNA"/>
</dbReference>
<keyword evidence="3" id="KW-1185">Reference proteome</keyword>
<accession>A0A3M7RM63</accession>
<keyword evidence="1" id="KW-0472">Membrane</keyword>
<name>A0A3M7RM63_BRAPC</name>
<protein>
    <submittedName>
        <fullName evidence="2">Uncharacterized protein</fullName>
    </submittedName>
</protein>
<evidence type="ECO:0000256" key="1">
    <source>
        <dbReference type="SAM" id="Phobius"/>
    </source>
</evidence>
<reference evidence="2 3" key="1">
    <citation type="journal article" date="2018" name="Sci. Rep.">
        <title>Genomic signatures of local adaptation to the degree of environmental predictability in rotifers.</title>
        <authorList>
            <person name="Franch-Gras L."/>
            <person name="Hahn C."/>
            <person name="Garcia-Roger E.M."/>
            <person name="Carmona M.J."/>
            <person name="Serra M."/>
            <person name="Gomez A."/>
        </authorList>
    </citation>
    <scope>NUCLEOTIDE SEQUENCE [LARGE SCALE GENOMIC DNA]</scope>
    <source>
        <strain evidence="2">HYR1</strain>
    </source>
</reference>
<keyword evidence="1" id="KW-0812">Transmembrane</keyword>
<comment type="caution">
    <text evidence="2">The sequence shown here is derived from an EMBL/GenBank/DDBJ whole genome shotgun (WGS) entry which is preliminary data.</text>
</comment>
<sequence>MVYNYLFVKIHIYGIHEFRQEKFFQGSSEWQRLLFSPHGCNWKIFDGSQDSIFHFLLVPSFKFKSSNKFREIPRQIIQFEEEKIIKKKKIDIMFAIIIPPIYVTLIWAHLEYLYLAIKIKIKISKMNIINFQINAKHL</sequence>
<evidence type="ECO:0000313" key="3">
    <source>
        <dbReference type="Proteomes" id="UP000276133"/>
    </source>
</evidence>
<organism evidence="2 3">
    <name type="scientific">Brachionus plicatilis</name>
    <name type="common">Marine rotifer</name>
    <name type="synonym">Brachionus muelleri</name>
    <dbReference type="NCBI Taxonomy" id="10195"/>
    <lineage>
        <taxon>Eukaryota</taxon>
        <taxon>Metazoa</taxon>
        <taxon>Spiralia</taxon>
        <taxon>Gnathifera</taxon>
        <taxon>Rotifera</taxon>
        <taxon>Eurotatoria</taxon>
        <taxon>Monogononta</taxon>
        <taxon>Pseudotrocha</taxon>
        <taxon>Ploima</taxon>
        <taxon>Brachionidae</taxon>
        <taxon>Brachionus</taxon>
    </lineage>
</organism>
<gene>
    <name evidence="2" type="ORF">BpHYR1_017819</name>
</gene>
<evidence type="ECO:0000313" key="2">
    <source>
        <dbReference type="EMBL" id="RNA24652.1"/>
    </source>
</evidence>